<reference evidence="5" key="1">
    <citation type="submission" date="2022-11" db="EMBL/GenBank/DDBJ databases">
        <authorList>
            <person name="Morgan W.R."/>
            <person name="Tartar A."/>
        </authorList>
    </citation>
    <scope>NUCLEOTIDE SEQUENCE</scope>
    <source>
        <strain evidence="5">ARSEF 373</strain>
    </source>
</reference>
<dbReference type="Gene3D" id="3.60.20.10">
    <property type="entry name" value="Glutamine Phosphoribosylpyrophosphate, subunit 1, domain 1"/>
    <property type="match status" value="1"/>
</dbReference>
<name>A0AAV2ZGI0_9STRA</name>
<evidence type="ECO:0000313" key="6">
    <source>
        <dbReference type="Proteomes" id="UP001146120"/>
    </source>
</evidence>
<comment type="caution">
    <text evidence="5">The sequence shown here is derived from an EMBL/GenBank/DDBJ whole genome shotgun (WGS) entry which is preliminary data.</text>
</comment>
<dbReference type="PROSITE" id="PS51476">
    <property type="entry name" value="PROTEASOME_BETA_2"/>
    <property type="match status" value="1"/>
</dbReference>
<comment type="similarity">
    <text evidence="4">Belongs to the peptidase T1B family.</text>
</comment>
<evidence type="ECO:0000256" key="2">
    <source>
        <dbReference type="ARBA" id="ARBA00022942"/>
    </source>
</evidence>
<dbReference type="InterPro" id="IPR001353">
    <property type="entry name" value="Proteasome_sua/b"/>
</dbReference>
<dbReference type="PANTHER" id="PTHR32194">
    <property type="entry name" value="METALLOPROTEASE TLDD"/>
    <property type="match status" value="1"/>
</dbReference>
<dbReference type="PANTHER" id="PTHR32194:SF6">
    <property type="entry name" value="PROTEASOME SUBUNIT BETA"/>
    <property type="match status" value="1"/>
</dbReference>
<dbReference type="GO" id="GO:0005737">
    <property type="term" value="C:cytoplasm"/>
    <property type="evidence" value="ECO:0007669"/>
    <property type="project" value="UniProtKB-SubCell"/>
</dbReference>
<reference evidence="5" key="2">
    <citation type="journal article" date="2023" name="Microbiol Resour">
        <title>Decontamination and Annotation of the Draft Genome Sequence of the Oomycete Lagenidium giganteum ARSEF 373.</title>
        <authorList>
            <person name="Morgan W.R."/>
            <person name="Tartar A."/>
        </authorList>
    </citation>
    <scope>NUCLEOTIDE SEQUENCE</scope>
    <source>
        <strain evidence="5">ARSEF 373</strain>
    </source>
</reference>
<gene>
    <name evidence="5" type="ORF">N0F65_004492</name>
</gene>
<dbReference type="InterPro" id="IPR029055">
    <property type="entry name" value="Ntn_hydrolases_N"/>
</dbReference>
<dbReference type="Proteomes" id="UP001146120">
    <property type="component" value="Unassembled WGS sequence"/>
</dbReference>
<evidence type="ECO:0000256" key="4">
    <source>
        <dbReference type="PIRNR" id="PIRNR001213"/>
    </source>
</evidence>
<evidence type="ECO:0000313" key="5">
    <source>
        <dbReference type="EMBL" id="DBA04855.1"/>
    </source>
</evidence>
<dbReference type="GO" id="GO:0019774">
    <property type="term" value="C:proteasome core complex, beta-subunit complex"/>
    <property type="evidence" value="ECO:0007669"/>
    <property type="project" value="UniProtKB-UniRule"/>
</dbReference>
<keyword evidence="2 4" id="KW-0647">Proteasome</keyword>
<comment type="subcellular location">
    <subcellularLocation>
        <location evidence="4">Cytoplasm</location>
    </subcellularLocation>
    <subcellularLocation>
        <location evidence="4">Nucleus</location>
    </subcellularLocation>
</comment>
<organism evidence="5 6">
    <name type="scientific">Lagenidium giganteum</name>
    <dbReference type="NCBI Taxonomy" id="4803"/>
    <lineage>
        <taxon>Eukaryota</taxon>
        <taxon>Sar</taxon>
        <taxon>Stramenopiles</taxon>
        <taxon>Oomycota</taxon>
        <taxon>Peronosporomycetes</taxon>
        <taxon>Pythiales</taxon>
        <taxon>Pythiaceae</taxon>
    </lineage>
</organism>
<comment type="function">
    <text evidence="4">Non-catalytic component of the proteasome.</text>
</comment>
<dbReference type="InterPro" id="IPR023333">
    <property type="entry name" value="Proteasome_suB-type"/>
</dbReference>
<dbReference type="CDD" id="cd03760">
    <property type="entry name" value="proteasome_beta_type_4"/>
    <property type="match status" value="1"/>
</dbReference>
<dbReference type="Pfam" id="PF00227">
    <property type="entry name" value="Proteasome"/>
    <property type="match status" value="1"/>
</dbReference>
<dbReference type="PROSITE" id="PS00854">
    <property type="entry name" value="PROTEASOME_BETA_1"/>
    <property type="match status" value="1"/>
</dbReference>
<dbReference type="GO" id="GO:0005634">
    <property type="term" value="C:nucleus"/>
    <property type="evidence" value="ECO:0007669"/>
    <property type="project" value="UniProtKB-SubCell"/>
</dbReference>
<dbReference type="SUPFAM" id="SSF56235">
    <property type="entry name" value="N-terminal nucleophile aminohydrolases (Ntn hydrolases)"/>
    <property type="match status" value="1"/>
</dbReference>
<protein>
    <recommendedName>
        <fullName evidence="4">Proteasome subunit beta</fullName>
    </recommendedName>
</protein>
<dbReference type="InterPro" id="IPR016050">
    <property type="entry name" value="Proteasome_bsu_CS"/>
</dbReference>
<evidence type="ECO:0000256" key="3">
    <source>
        <dbReference type="ARBA" id="ARBA00023242"/>
    </source>
</evidence>
<evidence type="ECO:0000256" key="1">
    <source>
        <dbReference type="ARBA" id="ARBA00022490"/>
    </source>
</evidence>
<dbReference type="GO" id="GO:0051603">
    <property type="term" value="P:proteolysis involved in protein catabolic process"/>
    <property type="evidence" value="ECO:0007669"/>
    <property type="project" value="InterPro"/>
</dbReference>
<sequence length="231" mass="26399">MESRQRTQSPIVTGTSVIALKYKGGVLMAADTLGSYGSLARFTDQRRLTSVHNSTLIGAGGDFSDYQFIQDKLDELEVYDFNQDDGCDMNAPEIYHYLQRLLYHRRNKFDPLWNTVVVGGLHPDTKKPFLGQVNMIGLAFEGDYIATGFGHHLGMPLLRKHWHEDMSEEEARKLLEDCMRVCFYRDCRTINRIQFARADAQGVTIAEPEKIATKWDFEMFVNPKSDFGGSW</sequence>
<dbReference type="PIRSF" id="PIRSF001213">
    <property type="entry name" value="Psome_endopept_beta"/>
    <property type="match status" value="1"/>
</dbReference>
<keyword evidence="1 4" id="KW-0963">Cytoplasm</keyword>
<dbReference type="InterPro" id="IPR016295">
    <property type="entry name" value="Proteasome_beta4"/>
</dbReference>
<keyword evidence="6" id="KW-1185">Reference proteome</keyword>
<keyword evidence="3 4" id="KW-0539">Nucleus</keyword>
<dbReference type="EMBL" id="DAKRPA010000005">
    <property type="protein sequence ID" value="DBA04855.1"/>
    <property type="molecule type" value="Genomic_DNA"/>
</dbReference>
<proteinExistence type="inferred from homology"/>
<dbReference type="AlphaFoldDB" id="A0AAV2ZGI0"/>
<accession>A0AAV2ZGI0</accession>